<evidence type="ECO:0000256" key="4">
    <source>
        <dbReference type="ARBA" id="ARBA00022989"/>
    </source>
</evidence>
<dbReference type="InterPro" id="IPR052159">
    <property type="entry name" value="Competence_DNA_uptake"/>
</dbReference>
<feature type="transmembrane region" description="Helical" evidence="6">
    <location>
        <begin position="7"/>
        <end position="25"/>
    </location>
</feature>
<organism evidence="9 10">
    <name type="scientific">Neotamlana sedimentorum</name>
    <dbReference type="NCBI Taxonomy" id="1435349"/>
    <lineage>
        <taxon>Bacteria</taxon>
        <taxon>Pseudomonadati</taxon>
        <taxon>Bacteroidota</taxon>
        <taxon>Flavobacteriia</taxon>
        <taxon>Flavobacteriales</taxon>
        <taxon>Flavobacteriaceae</taxon>
        <taxon>Neotamlana</taxon>
    </lineage>
</organism>
<evidence type="ECO:0000259" key="7">
    <source>
        <dbReference type="Pfam" id="PF03772"/>
    </source>
</evidence>
<dbReference type="PATRIC" id="fig|1435349.4.peg.2376"/>
<feature type="transmembrane region" description="Helical" evidence="6">
    <location>
        <begin position="451"/>
        <end position="470"/>
    </location>
</feature>
<keyword evidence="4 6" id="KW-1133">Transmembrane helix</keyword>
<evidence type="ECO:0000313" key="10">
    <source>
        <dbReference type="Proteomes" id="UP000032578"/>
    </source>
</evidence>
<evidence type="ECO:0000256" key="1">
    <source>
        <dbReference type="ARBA" id="ARBA00004651"/>
    </source>
</evidence>
<dbReference type="OrthoDB" id="9761531at2"/>
<sequence>MKLLNFTIINLTICLILGIVMGYFINITVTISLVTSALFLLLLAISYVYFKNKLNSLIWFGVLAYLTIISIGVLTVNFHNQKNHINHYTKTISYGENNIKTISFRVKEILKPGNYYNKYVVDILKIDSTKVSGKTLLNIEKDSTEIRLNVDEIAITKAQLKDLIHPLNPHQFDYKNYLSKQYIYHQIFTTNNAVLKLDSKSKSILGFANTIRTFINAKLKDYHFSKDELSIVNALLLGQRQDISKNIYTSYTNAGAIHILAVSGLHVGIILFILNIVFKPIEQFKNGKVFKTILIVCFLWAFAVISGLSASVTRAVTMFSILAIAMNLKRPTNIYNTLAISMFFILLVKPMFLFDVGFQLSYLAVFSIVTIDPILYKLWQPKNKFLDKYWHTFTVTVSAQFGIIPISLYYFHQFPGLFFISNLVIIPFLGLILGLGVLVIVLACINALPQFLATSFGYIINLMNDFVGWVSQQEDFLFKAIPFSFIYVITSYFLITAFVRCCIKKTYWNIRLFLISVLIFQLAFFYTDLTKPSNEFIVFHKSRFSLIGNTSNNNITIASDLDSLEHSKTKIIKDYRIGNHINQEKHQALQTYYQLNNTSILVVDSLGIYNFKSVKPDYVLLRQSPKINLNRLIDSINPKQIIADGSNYKSYIEHWETVCLKRKIPFHQTSKKGAFILNY</sequence>
<feature type="transmembrane region" description="Helical" evidence="6">
    <location>
        <begin position="255"/>
        <end position="277"/>
    </location>
</feature>
<dbReference type="EMBL" id="JTDW01000004">
    <property type="protein sequence ID" value="KJD36334.1"/>
    <property type="molecule type" value="Genomic_DNA"/>
</dbReference>
<keyword evidence="5 6" id="KW-0472">Membrane</keyword>
<gene>
    <name evidence="9" type="ORF">PW52_07045</name>
</gene>
<dbReference type="GO" id="GO:0005886">
    <property type="term" value="C:plasma membrane"/>
    <property type="evidence" value="ECO:0007669"/>
    <property type="project" value="UniProtKB-SubCell"/>
</dbReference>
<evidence type="ECO:0000259" key="8">
    <source>
        <dbReference type="Pfam" id="PF13567"/>
    </source>
</evidence>
<comment type="caution">
    <text evidence="9">The sequence shown here is derived from an EMBL/GenBank/DDBJ whole genome shotgun (WGS) entry which is preliminary data.</text>
</comment>
<dbReference type="InterPro" id="IPR004477">
    <property type="entry name" value="ComEC_N"/>
</dbReference>
<name>A0A0D7WB95_9FLAO</name>
<feature type="transmembrane region" description="Helical" evidence="6">
    <location>
        <begin position="417"/>
        <end position="444"/>
    </location>
</feature>
<evidence type="ECO:0000256" key="3">
    <source>
        <dbReference type="ARBA" id="ARBA00022692"/>
    </source>
</evidence>
<dbReference type="PANTHER" id="PTHR30619:SF1">
    <property type="entry name" value="RECOMBINATION PROTEIN 2"/>
    <property type="match status" value="1"/>
</dbReference>
<feature type="transmembrane region" description="Helical" evidence="6">
    <location>
        <begin position="390"/>
        <end position="411"/>
    </location>
</feature>
<keyword evidence="10" id="KW-1185">Reference proteome</keyword>
<proteinExistence type="predicted"/>
<evidence type="ECO:0000256" key="2">
    <source>
        <dbReference type="ARBA" id="ARBA00022475"/>
    </source>
</evidence>
<feature type="transmembrane region" description="Helical" evidence="6">
    <location>
        <begin position="476"/>
        <end position="495"/>
    </location>
</feature>
<protein>
    <submittedName>
        <fullName evidence="9">Competence protein</fullName>
    </submittedName>
</protein>
<evidence type="ECO:0000256" key="6">
    <source>
        <dbReference type="SAM" id="Phobius"/>
    </source>
</evidence>
<feature type="transmembrane region" description="Helical" evidence="6">
    <location>
        <begin position="507"/>
        <end position="526"/>
    </location>
</feature>
<reference evidence="9 10" key="1">
    <citation type="submission" date="2014-11" db="EMBL/GenBank/DDBJ databases">
        <title>Tamlana sedimentorum sp. nov., isolated from shallow sand sediments of the Sea of Japan.</title>
        <authorList>
            <person name="Romanenko L.A."/>
        </authorList>
    </citation>
    <scope>NUCLEOTIDE SEQUENCE [LARGE SCALE GENOMIC DNA]</scope>
    <source>
        <strain evidence="9 10">JCM 19808</strain>
    </source>
</reference>
<feature type="transmembrane region" description="Helical" evidence="6">
    <location>
        <begin position="335"/>
        <end position="354"/>
    </location>
</feature>
<dbReference type="STRING" id="1435349.PW52_07045"/>
<keyword evidence="2" id="KW-1003">Cell membrane</keyword>
<evidence type="ECO:0000313" key="9">
    <source>
        <dbReference type="EMBL" id="KJD36334.1"/>
    </source>
</evidence>
<dbReference type="RefSeq" id="WP_052823409.1">
    <property type="nucleotide sequence ID" value="NZ_JTDW01000004.1"/>
</dbReference>
<keyword evidence="3 6" id="KW-0812">Transmembrane</keyword>
<evidence type="ECO:0000256" key="5">
    <source>
        <dbReference type="ARBA" id="ARBA00023136"/>
    </source>
</evidence>
<accession>A0A0D7WB95</accession>
<comment type="subcellular location">
    <subcellularLocation>
        <location evidence="1">Cell membrane</location>
        <topology evidence="1">Multi-pass membrane protein</topology>
    </subcellularLocation>
</comment>
<feature type="transmembrane region" description="Helical" evidence="6">
    <location>
        <begin position="360"/>
        <end position="378"/>
    </location>
</feature>
<dbReference type="AlphaFoldDB" id="A0A0D7WB95"/>
<feature type="domain" description="ComEC/Rec2-related protein" evidence="7">
    <location>
        <begin position="235"/>
        <end position="498"/>
    </location>
</feature>
<dbReference type="NCBIfam" id="TIGR00360">
    <property type="entry name" value="ComEC_N-term"/>
    <property type="match status" value="1"/>
</dbReference>
<dbReference type="Proteomes" id="UP000032578">
    <property type="component" value="Unassembled WGS sequence"/>
</dbReference>
<dbReference type="PANTHER" id="PTHR30619">
    <property type="entry name" value="DNA INTERNALIZATION/COMPETENCE PROTEIN COMEC/REC2"/>
    <property type="match status" value="1"/>
</dbReference>
<feature type="transmembrane region" description="Helical" evidence="6">
    <location>
        <begin position="289"/>
        <end position="305"/>
    </location>
</feature>
<dbReference type="Pfam" id="PF13567">
    <property type="entry name" value="DUF4131"/>
    <property type="match status" value="1"/>
</dbReference>
<dbReference type="InterPro" id="IPR025405">
    <property type="entry name" value="DUF4131"/>
</dbReference>
<feature type="domain" description="DUF4131" evidence="8">
    <location>
        <begin position="32"/>
        <end position="190"/>
    </location>
</feature>
<feature type="transmembrane region" description="Helical" evidence="6">
    <location>
        <begin position="31"/>
        <end position="50"/>
    </location>
</feature>
<dbReference type="Pfam" id="PF03772">
    <property type="entry name" value="Competence"/>
    <property type="match status" value="1"/>
</dbReference>
<feature type="transmembrane region" description="Helical" evidence="6">
    <location>
        <begin position="57"/>
        <end position="78"/>
    </location>
</feature>